<comment type="caution">
    <text evidence="2">The sequence shown here is derived from an EMBL/GenBank/DDBJ whole genome shotgun (WGS) entry which is preliminary data.</text>
</comment>
<dbReference type="PROSITE" id="PS51819">
    <property type="entry name" value="VOC"/>
    <property type="match status" value="1"/>
</dbReference>
<dbReference type="Gene3D" id="3.10.180.10">
    <property type="entry name" value="2,3-Dihydroxybiphenyl 1,2-Dioxygenase, domain 1"/>
    <property type="match status" value="1"/>
</dbReference>
<evidence type="ECO:0000259" key="1">
    <source>
        <dbReference type="PROSITE" id="PS51819"/>
    </source>
</evidence>
<name>A0A1F5LAG2_PENAI</name>
<gene>
    <name evidence="2" type="ORF">PENARI_c018G08575</name>
</gene>
<dbReference type="RefSeq" id="XP_022485634.1">
    <property type="nucleotide sequence ID" value="XM_022634615.1"/>
</dbReference>
<sequence>MSFVTYSLGQKFTVRSHIPPPPTTVTYESCLNRNPEKEKQNRRGALQTCLDFPPLPGTDGSFDVELEIVGLLRVKDNCNAQLLVVLVRGATPESPKLLPGKRFIAKVFDPLFVKTEGGEVNPIRLTDKHYTHEVAAYQKLCDLQGTKIPSFYGSFTWEIPVREQGHVSRTVRLILLEFLPGISMAEVNAKRFSIQTQQNMIKKIIDFETDIYVRGIELADLSPRNVMMTDSTNPTKLHFLDFGNALFFDRDKENISPLSRWADGDLVVPFGYDWINDWDSSLNFYINLLGMRIIFTMNAGPFTIYYLGHPPPDLKTGEELDNWAKRTAEIPNMTATAGLLELYYVHGSEGGEGGGGSNGISTGNVPPHLGFAHLGFTVPDIPAAVARLREAGVTILKDVGVSSRETVPLSEWEQRRGVGCGEIHENYAWFFEKFAMVADPDGYTVELIPQSI</sequence>
<protein>
    <recommendedName>
        <fullName evidence="1">VOC domain-containing protein</fullName>
    </recommendedName>
</protein>
<dbReference type="Proteomes" id="UP000177622">
    <property type="component" value="Unassembled WGS sequence"/>
</dbReference>
<evidence type="ECO:0000313" key="2">
    <source>
        <dbReference type="EMBL" id="OGE50185.1"/>
    </source>
</evidence>
<proteinExistence type="predicted"/>
<feature type="domain" description="VOC" evidence="1">
    <location>
        <begin position="266"/>
        <end position="450"/>
    </location>
</feature>
<dbReference type="InterPro" id="IPR004360">
    <property type="entry name" value="Glyas_Fos-R_dOase_dom"/>
</dbReference>
<dbReference type="Gene3D" id="1.10.510.10">
    <property type="entry name" value="Transferase(Phosphotransferase) domain 1"/>
    <property type="match status" value="1"/>
</dbReference>
<dbReference type="AlphaFoldDB" id="A0A1F5LAG2"/>
<dbReference type="STRING" id="1835702.A0A1F5LAG2"/>
<dbReference type="SUPFAM" id="SSF54593">
    <property type="entry name" value="Glyoxalase/Bleomycin resistance protein/Dihydroxybiphenyl dioxygenase"/>
    <property type="match status" value="1"/>
</dbReference>
<dbReference type="EMBL" id="LXJU01000018">
    <property type="protein sequence ID" value="OGE50185.1"/>
    <property type="molecule type" value="Genomic_DNA"/>
</dbReference>
<reference evidence="2 3" key="1">
    <citation type="journal article" date="2016" name="Sci. Rep.">
        <title>Penicillium arizonense, a new, genome sequenced fungal species, reveals a high chemical diversity in secreted metabolites.</title>
        <authorList>
            <person name="Grijseels S."/>
            <person name="Nielsen J.C."/>
            <person name="Randelovic M."/>
            <person name="Nielsen J."/>
            <person name="Nielsen K.F."/>
            <person name="Workman M."/>
            <person name="Frisvad J.C."/>
        </authorList>
    </citation>
    <scope>NUCLEOTIDE SEQUENCE [LARGE SCALE GENOMIC DNA]</scope>
    <source>
        <strain evidence="2 3">CBS 141311</strain>
    </source>
</reference>
<dbReference type="InterPro" id="IPR029068">
    <property type="entry name" value="Glyas_Bleomycin-R_OHBP_Dase"/>
</dbReference>
<dbReference type="SUPFAM" id="SSF56112">
    <property type="entry name" value="Protein kinase-like (PK-like)"/>
    <property type="match status" value="1"/>
</dbReference>
<organism evidence="2 3">
    <name type="scientific">Penicillium arizonense</name>
    <dbReference type="NCBI Taxonomy" id="1835702"/>
    <lineage>
        <taxon>Eukaryota</taxon>
        <taxon>Fungi</taxon>
        <taxon>Dikarya</taxon>
        <taxon>Ascomycota</taxon>
        <taxon>Pezizomycotina</taxon>
        <taxon>Eurotiomycetes</taxon>
        <taxon>Eurotiomycetidae</taxon>
        <taxon>Eurotiales</taxon>
        <taxon>Aspergillaceae</taxon>
        <taxon>Penicillium</taxon>
    </lineage>
</organism>
<dbReference type="InterPro" id="IPR037523">
    <property type="entry name" value="VOC_core"/>
</dbReference>
<dbReference type="OrthoDB" id="16820at2759"/>
<dbReference type="Pfam" id="PF00903">
    <property type="entry name" value="Glyoxalase"/>
    <property type="match status" value="1"/>
</dbReference>
<dbReference type="PANTHER" id="PTHR10374:SF19">
    <property type="entry name" value="LYASE (GLO1), PUTATIVE (AFU_ORTHOLOGUE AFUA_2G13550)-RELATED"/>
    <property type="match status" value="1"/>
</dbReference>
<evidence type="ECO:0000313" key="3">
    <source>
        <dbReference type="Proteomes" id="UP000177622"/>
    </source>
</evidence>
<keyword evidence="3" id="KW-1185">Reference proteome</keyword>
<dbReference type="InterPro" id="IPR011009">
    <property type="entry name" value="Kinase-like_dom_sf"/>
</dbReference>
<dbReference type="PANTHER" id="PTHR10374">
    <property type="entry name" value="LACTOYLGLUTATHIONE LYASE GLYOXALASE I"/>
    <property type="match status" value="1"/>
</dbReference>
<accession>A0A1F5LAG2</accession>
<dbReference type="GeneID" id="34579349"/>